<organism evidence="1 2">
    <name type="scientific">Paenibacillus medicaginis</name>
    <dbReference type="NCBI Taxonomy" id="1470560"/>
    <lineage>
        <taxon>Bacteria</taxon>
        <taxon>Bacillati</taxon>
        <taxon>Bacillota</taxon>
        <taxon>Bacilli</taxon>
        <taxon>Bacillales</taxon>
        <taxon>Paenibacillaceae</taxon>
        <taxon>Paenibacillus</taxon>
    </lineage>
</organism>
<proteinExistence type="predicted"/>
<keyword evidence="1" id="KW-0378">Hydrolase</keyword>
<comment type="caution">
    <text evidence="1">The sequence shown here is derived from an EMBL/GenBank/DDBJ whole genome shotgun (WGS) entry which is preliminary data.</text>
</comment>
<evidence type="ECO:0000313" key="1">
    <source>
        <dbReference type="EMBL" id="MFB5763954.1"/>
    </source>
</evidence>
<reference evidence="1 2" key="1">
    <citation type="submission" date="2024-09" db="EMBL/GenBank/DDBJ databases">
        <title>Paenibacillus zeirhizospherea sp. nov., isolated from surface of the maize (Zea mays) roots in a horticulture field, Hungary.</title>
        <authorList>
            <person name="Marton D."/>
            <person name="Farkas M."/>
            <person name="Bedics A."/>
            <person name="Toth E."/>
            <person name="Tancsics A."/>
            <person name="Boka K."/>
            <person name="Marati G."/>
            <person name="Kriszt B."/>
            <person name="Cserhati M."/>
        </authorList>
    </citation>
    <scope>NUCLEOTIDE SEQUENCE [LARGE SCALE GENOMIC DNA]</scope>
    <source>
        <strain evidence="1 2">JCM 18446</strain>
    </source>
</reference>
<dbReference type="Pfam" id="PF13975">
    <property type="entry name" value="gag-asp_proteas"/>
    <property type="match status" value="1"/>
</dbReference>
<protein>
    <submittedName>
        <fullName evidence="1">Retropepsin-like aspartic protease</fullName>
        <ecNumber evidence="1">3.4.23.-</ecNumber>
    </submittedName>
</protein>
<dbReference type="InterPro" id="IPR034122">
    <property type="entry name" value="Retropepsin-like_bacterial"/>
</dbReference>
<name>A0ABV5C8W2_9BACL</name>
<dbReference type="Proteomes" id="UP001580430">
    <property type="component" value="Unassembled WGS sequence"/>
</dbReference>
<sequence length="127" mass="13923">MKMKIRNGLPFVELVIAHKGMERTISNVLIDTGSAATLLSAEIAAEVGLEPELMDMIRTMRGIGGEEYVYEKKVDHVRMGESSLPGFTIQIGAMDYGFDMYGIIGADFLLSVGAVIDMKRHEIRVSG</sequence>
<accession>A0ABV5C8W2</accession>
<evidence type="ECO:0000313" key="2">
    <source>
        <dbReference type="Proteomes" id="UP001580430"/>
    </source>
</evidence>
<keyword evidence="2" id="KW-1185">Reference proteome</keyword>
<dbReference type="EC" id="3.4.23.-" evidence="1"/>
<dbReference type="Gene3D" id="2.40.70.10">
    <property type="entry name" value="Acid Proteases"/>
    <property type="match status" value="1"/>
</dbReference>
<dbReference type="CDD" id="cd05483">
    <property type="entry name" value="retropepsin_like_bacteria"/>
    <property type="match status" value="1"/>
</dbReference>
<dbReference type="GO" id="GO:0016787">
    <property type="term" value="F:hydrolase activity"/>
    <property type="evidence" value="ECO:0007669"/>
    <property type="project" value="UniProtKB-KW"/>
</dbReference>
<gene>
    <name evidence="1" type="ORF">ACE5LO_26710</name>
</gene>
<dbReference type="EMBL" id="JBHIRY010000053">
    <property type="protein sequence ID" value="MFB5763954.1"/>
    <property type="molecule type" value="Genomic_DNA"/>
</dbReference>
<dbReference type="InterPro" id="IPR021109">
    <property type="entry name" value="Peptidase_aspartic_dom_sf"/>
</dbReference>
<dbReference type="SUPFAM" id="SSF50630">
    <property type="entry name" value="Acid proteases"/>
    <property type="match status" value="1"/>
</dbReference>
<dbReference type="RefSeq" id="WP_375522956.1">
    <property type="nucleotide sequence ID" value="NZ_JBHIRY010000053.1"/>
</dbReference>